<evidence type="ECO:0000259" key="1">
    <source>
        <dbReference type="Pfam" id="PF00155"/>
    </source>
</evidence>
<feature type="domain" description="Aminotransferase class I/classII large" evidence="1">
    <location>
        <begin position="49"/>
        <end position="318"/>
    </location>
</feature>
<dbReference type="InterPro" id="IPR015424">
    <property type="entry name" value="PyrdxlP-dep_Trfase"/>
</dbReference>
<dbReference type="InterPro" id="IPR004839">
    <property type="entry name" value="Aminotransferase_I/II_large"/>
</dbReference>
<sequence>MRFPNYELSEYQARHNPKAKARLGAATLELMSLGQVLALATPEQRGEWQHLTLNYVSDRGSPELRAAIATNYQGLTADNVVVFSSATEALFCCIHAAVDHADRCTVITPCYEPLAKIPESIGASVKAIPLRRQIEETAQARWALDGDEAAEAIATSEHLFINFPHNPTGALIDHAQLATLVTHCEASGTRLIADEVFRGLEHSEHATLAPVATLTARGVSIGSLAKPHGAGGVRIGWMVSQDTALLTRAVEIRRTLSVCSGTTDEWLARLILEHSQPLRAASLQRLKHHVGIIEESLPALDGRLTWTRPEAGCVAFPLIALGDGFDQRCISLFGYHRRMASTTDTRALAAAARSLVATAKAPCWDNRRILARPRRQADMDATRSRLCGLSAYRFGRRLRSALSQRDWDHADPTALFRWLR</sequence>
<dbReference type="InterPro" id="IPR015421">
    <property type="entry name" value="PyrdxlP-dep_Trfase_major"/>
</dbReference>
<dbReference type="GO" id="GO:0030170">
    <property type="term" value="F:pyridoxal phosphate binding"/>
    <property type="evidence" value="ECO:0007669"/>
    <property type="project" value="InterPro"/>
</dbReference>
<organism evidence="2 3">
    <name type="scientific">OM182 bacterium BACL3 MAG-120507-bin80</name>
    <dbReference type="NCBI Taxonomy" id="1655577"/>
    <lineage>
        <taxon>Bacteria</taxon>
        <taxon>Pseudomonadati</taxon>
        <taxon>Pseudomonadota</taxon>
        <taxon>Gammaproteobacteria</taxon>
        <taxon>OMG group</taxon>
        <taxon>OM182 clade</taxon>
    </lineage>
</organism>
<protein>
    <recommendedName>
        <fullName evidence="1">Aminotransferase class I/classII large domain-containing protein</fullName>
    </recommendedName>
</protein>
<comment type="caution">
    <text evidence="2">The sequence shown here is derived from an EMBL/GenBank/DDBJ whole genome shotgun (WGS) entry which is preliminary data.</text>
</comment>
<dbReference type="InterPro" id="IPR015422">
    <property type="entry name" value="PyrdxlP-dep_Trfase_small"/>
</dbReference>
<evidence type="ECO:0000313" key="3">
    <source>
        <dbReference type="Proteomes" id="UP000051934"/>
    </source>
</evidence>
<dbReference type="PANTHER" id="PTHR43510">
    <property type="entry name" value="AMINOTRANSFERASE FUNCTION, HYPOTHETICAL (EUROFUNG)"/>
    <property type="match status" value="1"/>
</dbReference>
<reference evidence="2 3" key="1">
    <citation type="submission" date="2015-10" db="EMBL/GenBank/DDBJ databases">
        <title>Metagenome-Assembled Genomes uncover a global brackish microbiome.</title>
        <authorList>
            <person name="Hugerth L.W."/>
            <person name="Larsson J."/>
            <person name="Alneberg J."/>
            <person name="Lindh M.V."/>
            <person name="Legrand C."/>
            <person name="Pinhassi J."/>
            <person name="Andersson A.F."/>
        </authorList>
    </citation>
    <scope>NUCLEOTIDE SEQUENCE [LARGE SCALE GENOMIC DNA]</scope>
    <source>
        <strain evidence="2">BACL4 MAG-120507-bin80</strain>
    </source>
</reference>
<dbReference type="SUPFAM" id="SSF53383">
    <property type="entry name" value="PLP-dependent transferases"/>
    <property type="match status" value="1"/>
</dbReference>
<dbReference type="Gene3D" id="3.40.640.10">
    <property type="entry name" value="Type I PLP-dependent aspartate aminotransferase-like (Major domain)"/>
    <property type="match status" value="1"/>
</dbReference>
<dbReference type="CDD" id="cd00609">
    <property type="entry name" value="AAT_like"/>
    <property type="match status" value="1"/>
</dbReference>
<gene>
    <name evidence="2" type="ORF">ABR69_04690</name>
</gene>
<dbReference type="AlphaFoldDB" id="A0A0R2S9G0"/>
<dbReference type="PANTHER" id="PTHR43510:SF1">
    <property type="entry name" value="AMINOTRANSFERASE FUNCTION, HYPOTHETICAL (EUROFUNG)"/>
    <property type="match status" value="1"/>
</dbReference>
<accession>A0A0R2S9G0</accession>
<dbReference type="Gene3D" id="3.90.1150.10">
    <property type="entry name" value="Aspartate Aminotransferase, domain 1"/>
    <property type="match status" value="1"/>
</dbReference>
<dbReference type="Pfam" id="PF00155">
    <property type="entry name" value="Aminotran_1_2"/>
    <property type="match status" value="1"/>
</dbReference>
<dbReference type="Proteomes" id="UP000051934">
    <property type="component" value="Unassembled WGS sequence"/>
</dbReference>
<proteinExistence type="predicted"/>
<name>A0A0R2S9G0_9GAMM</name>
<evidence type="ECO:0000313" key="2">
    <source>
        <dbReference type="EMBL" id="KRO71567.1"/>
    </source>
</evidence>
<dbReference type="EMBL" id="LIBB01000164">
    <property type="protein sequence ID" value="KRO71567.1"/>
    <property type="molecule type" value="Genomic_DNA"/>
</dbReference>